<comment type="caution">
    <text evidence="1">The sequence shown here is derived from an EMBL/GenBank/DDBJ whole genome shotgun (WGS) entry which is preliminary data.</text>
</comment>
<sequence length="307" mass="34456">MSKKLKWNDDYVKYGFTCATEKDETQRPQCILCSTLFPNANLKPSKLDEHSKNKHGGRDAGNDIVTLIDKKARFDQAGTLPTYGFSPTEKPLLRASYQDEYQIAKSKKPYTIGEELIKPCALEMAKIVLGKEAEKKLQQVSLSNVIHNRIIDMSDDILEQVVAEIKASPVKISLQVDESIDVSNCSLNELSLSLLGRGLNIVTGSEKLAAFKEKLALWIKRVKILNPFRQNLEDVDDDSGIKKHLIDLRHNRGTQIEFTNGQLEHFWASQLEAYTLIAKNALEVTMSGHAAKGVGVERRVKVKYRTG</sequence>
<evidence type="ECO:0000313" key="2">
    <source>
        <dbReference type="Proteomes" id="UP001487740"/>
    </source>
</evidence>
<dbReference type="EMBL" id="JARAKH010000027">
    <property type="protein sequence ID" value="KAK8389755.1"/>
    <property type="molecule type" value="Genomic_DNA"/>
</dbReference>
<accession>A0AAW0TPV9</accession>
<dbReference type="PANTHER" id="PTHR45913:SF22">
    <property type="entry name" value="SCAN BOX DOMAIN-CONTAINING PROTEIN"/>
    <property type="match status" value="1"/>
</dbReference>
<reference evidence="1 2" key="1">
    <citation type="submission" date="2023-03" db="EMBL/GenBank/DDBJ databases">
        <title>High-quality genome of Scylla paramamosain provides insights in environmental adaptation.</title>
        <authorList>
            <person name="Zhang L."/>
        </authorList>
    </citation>
    <scope>NUCLEOTIDE SEQUENCE [LARGE SCALE GENOMIC DNA]</scope>
    <source>
        <strain evidence="1">LZ_2023a</strain>
        <tissue evidence="1">Muscle</tissue>
    </source>
</reference>
<dbReference type="AlphaFoldDB" id="A0AAW0TPV9"/>
<name>A0AAW0TPV9_SCYPA</name>
<proteinExistence type="predicted"/>
<dbReference type="PANTHER" id="PTHR45913">
    <property type="entry name" value="EPM2A-INTERACTING PROTEIN 1"/>
    <property type="match status" value="1"/>
</dbReference>
<evidence type="ECO:0000313" key="1">
    <source>
        <dbReference type="EMBL" id="KAK8389755.1"/>
    </source>
</evidence>
<organism evidence="1 2">
    <name type="scientific">Scylla paramamosain</name>
    <name type="common">Mud crab</name>
    <dbReference type="NCBI Taxonomy" id="85552"/>
    <lineage>
        <taxon>Eukaryota</taxon>
        <taxon>Metazoa</taxon>
        <taxon>Ecdysozoa</taxon>
        <taxon>Arthropoda</taxon>
        <taxon>Crustacea</taxon>
        <taxon>Multicrustacea</taxon>
        <taxon>Malacostraca</taxon>
        <taxon>Eumalacostraca</taxon>
        <taxon>Eucarida</taxon>
        <taxon>Decapoda</taxon>
        <taxon>Pleocyemata</taxon>
        <taxon>Brachyura</taxon>
        <taxon>Eubrachyura</taxon>
        <taxon>Portunoidea</taxon>
        <taxon>Portunidae</taxon>
        <taxon>Portuninae</taxon>
        <taxon>Scylla</taxon>
    </lineage>
</organism>
<gene>
    <name evidence="1" type="ORF">O3P69_009033</name>
</gene>
<keyword evidence="2" id="KW-1185">Reference proteome</keyword>
<protein>
    <submittedName>
        <fullName evidence="1">Uncharacterized protein</fullName>
    </submittedName>
</protein>
<dbReference type="Proteomes" id="UP001487740">
    <property type="component" value="Unassembled WGS sequence"/>
</dbReference>